<reference evidence="3 4" key="1">
    <citation type="submission" date="2023-03" db="EMBL/GenBank/DDBJ databases">
        <title>Paludisphaera mucosa sp. nov. a novel planctomycete from northern fen.</title>
        <authorList>
            <person name="Ivanova A."/>
        </authorList>
    </citation>
    <scope>NUCLEOTIDE SEQUENCE [LARGE SCALE GENOMIC DNA]</scope>
    <source>
        <strain evidence="3 4">Pla2</strain>
    </source>
</reference>
<protein>
    <submittedName>
        <fullName evidence="3">DUF87 domain-containing protein</fullName>
    </submittedName>
</protein>
<dbReference type="InterPro" id="IPR002789">
    <property type="entry name" value="HerA_central"/>
</dbReference>
<dbReference type="Gene3D" id="3.40.50.300">
    <property type="entry name" value="P-loop containing nucleotide triphosphate hydrolases"/>
    <property type="match status" value="1"/>
</dbReference>
<accession>A0ABT6FFU2</accession>
<gene>
    <name evidence="3" type="ORF">PZE19_21920</name>
</gene>
<comment type="caution">
    <text evidence="3">The sequence shown here is derived from an EMBL/GenBank/DDBJ whole genome shotgun (WGS) entry which is preliminary data.</text>
</comment>
<proteinExistence type="predicted"/>
<dbReference type="Pfam" id="PF01935">
    <property type="entry name" value="DUF87"/>
    <property type="match status" value="1"/>
</dbReference>
<feature type="domain" description="Helicase HerA central" evidence="2">
    <location>
        <begin position="51"/>
        <end position="116"/>
    </location>
</feature>
<dbReference type="InterPro" id="IPR008571">
    <property type="entry name" value="HerA-like"/>
</dbReference>
<dbReference type="PANTHER" id="PTHR42957">
    <property type="entry name" value="HELICASE MJ1565-RELATED"/>
    <property type="match status" value="1"/>
</dbReference>
<evidence type="ECO:0000259" key="2">
    <source>
        <dbReference type="Pfam" id="PF01935"/>
    </source>
</evidence>
<dbReference type="EMBL" id="JARRAG010000002">
    <property type="protein sequence ID" value="MDG3006438.1"/>
    <property type="molecule type" value="Genomic_DNA"/>
</dbReference>
<evidence type="ECO:0000256" key="1">
    <source>
        <dbReference type="SAM" id="MobiDB-lite"/>
    </source>
</evidence>
<dbReference type="RefSeq" id="WP_277862735.1">
    <property type="nucleotide sequence ID" value="NZ_JARRAG010000002.1"/>
</dbReference>
<dbReference type="SUPFAM" id="SSF52540">
    <property type="entry name" value="P-loop containing nucleoside triphosphate hydrolases"/>
    <property type="match status" value="1"/>
</dbReference>
<organism evidence="3 4">
    <name type="scientific">Paludisphaera mucosa</name>
    <dbReference type="NCBI Taxonomy" id="3030827"/>
    <lineage>
        <taxon>Bacteria</taxon>
        <taxon>Pseudomonadati</taxon>
        <taxon>Planctomycetota</taxon>
        <taxon>Planctomycetia</taxon>
        <taxon>Isosphaerales</taxon>
        <taxon>Isosphaeraceae</taxon>
        <taxon>Paludisphaera</taxon>
    </lineage>
</organism>
<dbReference type="CDD" id="cd01127">
    <property type="entry name" value="TrwB_TraG_TraD_VirD4"/>
    <property type="match status" value="1"/>
</dbReference>
<name>A0ABT6FFU2_9BACT</name>
<sequence length="430" mass="46593">MTTPNQEALVAAAFKNVSYDGAPPRAAPTEVPHEAQAAPEMPPQPAGPDAITLGKLDVNQNIDVSLDLGKLMEGRLLILGASGAGKSWTMRRLLEQSAGRIQQIVIDPEGEFRTLADELGYLYIEGHKLKGAALAEMARRARVNRISMVVDLSDCRREEQMMAVAAICHALVECPQEMWHPALVAVDEAHLFAPWGTQGQESSAVRKASIAAMVDLMSRGRKRGLVGVLATQRLARLSKSVVSEIHNFLIGINTLDLDVKRAAETIGWDMRKAYDRLPTLTPGEFVAAGPAFSFSPVEVRIGDVKSRHIGAAPRLAEVQRVEASEARSMLAIDELEEMSQTNDQESAASPGFKAVRSFIRDDSFPLAARAFEALKGLMPDGTLVKGLAAHLDVAEDDVIAALALLETFGAVEINDEGVRANPKFFWEKSQ</sequence>
<dbReference type="Proteomes" id="UP001216907">
    <property type="component" value="Unassembled WGS sequence"/>
</dbReference>
<dbReference type="InterPro" id="IPR027417">
    <property type="entry name" value="P-loop_NTPase"/>
</dbReference>
<feature type="region of interest" description="Disordered" evidence="1">
    <location>
        <begin position="21"/>
        <end position="47"/>
    </location>
</feature>
<evidence type="ECO:0000313" key="4">
    <source>
        <dbReference type="Proteomes" id="UP001216907"/>
    </source>
</evidence>
<keyword evidence="4" id="KW-1185">Reference proteome</keyword>
<dbReference type="PANTHER" id="PTHR42957:SF1">
    <property type="entry name" value="HELICASE MJ1565-RELATED"/>
    <property type="match status" value="1"/>
</dbReference>
<evidence type="ECO:0000313" key="3">
    <source>
        <dbReference type="EMBL" id="MDG3006438.1"/>
    </source>
</evidence>